<dbReference type="RefSeq" id="WP_317521831.1">
    <property type="nucleotide sequence ID" value="NZ_JAWJZI010000003.1"/>
</dbReference>
<dbReference type="InterPro" id="IPR012381">
    <property type="entry name" value="EutP_PduV"/>
</dbReference>
<name>A0ABU3ZGJ8_9GAMM</name>
<dbReference type="Gene3D" id="3.40.50.300">
    <property type="entry name" value="P-loop containing nucleotide triphosphate hydrolases"/>
    <property type="match status" value="1"/>
</dbReference>
<dbReference type="InterPro" id="IPR027417">
    <property type="entry name" value="P-loop_NTPase"/>
</dbReference>
<comment type="similarity">
    <text evidence="1">Belongs to the EutP/PduV family.</text>
</comment>
<dbReference type="Proteomes" id="UP001186452">
    <property type="component" value="Unassembled WGS sequence"/>
</dbReference>
<protein>
    <submittedName>
        <fullName evidence="2">EutP/PduV family microcompartment system protein</fullName>
    </submittedName>
</protein>
<dbReference type="PANTHER" id="PTHR40453">
    <property type="entry name" value="PROTEIN YOEF"/>
    <property type="match status" value="1"/>
</dbReference>
<gene>
    <name evidence="2" type="ORF">R2X38_08625</name>
</gene>
<reference evidence="2 3" key="1">
    <citation type="submission" date="2023-10" db="EMBL/GenBank/DDBJ databases">
        <title>Marine bacteria isolated from horseshoe crab.</title>
        <authorList>
            <person name="Cheng T.H."/>
        </authorList>
    </citation>
    <scope>NUCLEOTIDE SEQUENCE [LARGE SCALE GENOMIC DNA]</scope>
    <source>
        <strain evidence="2 3">HSC6</strain>
    </source>
</reference>
<dbReference type="PANTHER" id="PTHR40453:SF2">
    <property type="entry name" value="ACETATE KINASE EUTP-RELATED"/>
    <property type="match status" value="1"/>
</dbReference>
<proteinExistence type="inferred from homology"/>
<keyword evidence="1" id="KW-0547">Nucleotide-binding</keyword>
<dbReference type="PIRSF" id="PIRSF036409">
    <property type="entry name" value="EutP_PduV"/>
    <property type="match status" value="1"/>
</dbReference>
<dbReference type="Pfam" id="PF10662">
    <property type="entry name" value="PduV-EutP"/>
    <property type="match status" value="1"/>
</dbReference>
<dbReference type="SUPFAM" id="SSF52540">
    <property type="entry name" value="P-loop containing nucleoside triphosphate hydrolases"/>
    <property type="match status" value="1"/>
</dbReference>
<organism evidence="2 3">
    <name type="scientific">Photobacterium rosenbergii</name>
    <dbReference type="NCBI Taxonomy" id="294936"/>
    <lineage>
        <taxon>Bacteria</taxon>
        <taxon>Pseudomonadati</taxon>
        <taxon>Pseudomonadota</taxon>
        <taxon>Gammaproteobacteria</taxon>
        <taxon>Vibrionales</taxon>
        <taxon>Vibrionaceae</taxon>
        <taxon>Photobacterium</taxon>
    </lineage>
</organism>
<dbReference type="CDD" id="cd00882">
    <property type="entry name" value="Ras_like_GTPase"/>
    <property type="match status" value="1"/>
</dbReference>
<evidence type="ECO:0000313" key="2">
    <source>
        <dbReference type="EMBL" id="MDV5169063.1"/>
    </source>
</evidence>
<evidence type="ECO:0000256" key="1">
    <source>
        <dbReference type="PIRNR" id="PIRNR036409"/>
    </source>
</evidence>
<comment type="caution">
    <text evidence="2">The sequence shown here is derived from an EMBL/GenBank/DDBJ whole genome shotgun (WGS) entry which is preliminary data.</text>
</comment>
<sequence>MNNQQISNIAFIGEVDAGKSALINKLLNTDTNTGKTQAATFYQGSVIDTPGEFVDNRSWNGALLSTISSVKTIVILQPADAKRVSAPSGLLRVYPNKNIVAVISKSDVEDADCERAERLLRVEGITGPYFRTSIYDLPSIEQLHGHLLSLQPVSAESI</sequence>
<keyword evidence="3" id="KW-1185">Reference proteome</keyword>
<dbReference type="EMBL" id="JAWJZI010000003">
    <property type="protein sequence ID" value="MDV5169063.1"/>
    <property type="molecule type" value="Genomic_DNA"/>
</dbReference>
<evidence type="ECO:0000313" key="3">
    <source>
        <dbReference type="Proteomes" id="UP001186452"/>
    </source>
</evidence>
<accession>A0ABU3ZGJ8</accession>